<dbReference type="InterPro" id="IPR010634">
    <property type="entry name" value="DUF1223"/>
</dbReference>
<evidence type="ECO:0000313" key="2">
    <source>
        <dbReference type="EMBL" id="MBI6629108.1"/>
    </source>
</evidence>
<dbReference type="AlphaFoldDB" id="A0A934HRY5"/>
<evidence type="ECO:0000256" key="1">
    <source>
        <dbReference type="SAM" id="SignalP"/>
    </source>
</evidence>
<evidence type="ECO:0000313" key="3">
    <source>
        <dbReference type="Proteomes" id="UP000613255"/>
    </source>
</evidence>
<proteinExistence type="predicted"/>
<dbReference type="PANTHER" id="PTHR36057:SF1">
    <property type="entry name" value="LIPOPROTEIN LIPID ATTACHMENT SITE-LIKE PROTEIN, PUTATIVE (DUF1223)-RELATED"/>
    <property type="match status" value="1"/>
</dbReference>
<dbReference type="Proteomes" id="UP000613255">
    <property type="component" value="Unassembled WGS sequence"/>
</dbReference>
<feature type="signal peptide" evidence="1">
    <location>
        <begin position="1"/>
        <end position="21"/>
    </location>
</feature>
<accession>A0A934HRY5</accession>
<name>A0A934HRY5_9RHOB</name>
<dbReference type="InterPro" id="IPR036249">
    <property type="entry name" value="Thioredoxin-like_sf"/>
</dbReference>
<feature type="chain" id="PRO_5036912681" evidence="1">
    <location>
        <begin position="22"/>
        <end position="237"/>
    </location>
</feature>
<dbReference type="PANTHER" id="PTHR36057">
    <property type="match status" value="1"/>
</dbReference>
<keyword evidence="1" id="KW-0732">Signal</keyword>
<reference evidence="2" key="1">
    <citation type="submission" date="2020-12" db="EMBL/GenBank/DDBJ databases">
        <title>Pontibaca salina gen. nov., sp. nov., isolated from marine sediment.</title>
        <authorList>
            <person name="Bo J."/>
            <person name="Wang S."/>
            <person name="Song X."/>
            <person name="Du Z."/>
        </authorList>
    </citation>
    <scope>NUCLEOTIDE SEQUENCE</scope>
    <source>
        <strain evidence="2">S1109L</strain>
    </source>
</reference>
<organism evidence="2 3">
    <name type="scientific">Pontibaca salina</name>
    <dbReference type="NCBI Taxonomy" id="2795731"/>
    <lineage>
        <taxon>Bacteria</taxon>
        <taxon>Pseudomonadati</taxon>
        <taxon>Pseudomonadota</taxon>
        <taxon>Alphaproteobacteria</taxon>
        <taxon>Rhodobacterales</taxon>
        <taxon>Roseobacteraceae</taxon>
        <taxon>Pontibaca</taxon>
    </lineage>
</organism>
<dbReference type="RefSeq" id="WP_198685117.1">
    <property type="nucleotide sequence ID" value="NZ_JAEIJD010000002.1"/>
</dbReference>
<dbReference type="SUPFAM" id="SSF52833">
    <property type="entry name" value="Thioredoxin-like"/>
    <property type="match status" value="1"/>
</dbReference>
<keyword evidence="3" id="KW-1185">Reference proteome</keyword>
<gene>
    <name evidence="2" type="ORF">JAO82_04355</name>
</gene>
<protein>
    <submittedName>
        <fullName evidence="2">DUF1223 domain-containing protein</fullName>
    </submittedName>
</protein>
<dbReference type="EMBL" id="JAEIJD010000002">
    <property type="protein sequence ID" value="MBI6629108.1"/>
    <property type="molecule type" value="Genomic_DNA"/>
</dbReference>
<dbReference type="Pfam" id="PF06764">
    <property type="entry name" value="DUF1223"/>
    <property type="match status" value="1"/>
</dbReference>
<sequence>MKSLVSLLAAFCILLVGPLRAQDVAPPNPVVVELFTSQGCASCPPADAMIAELAAREDVIALALHVDYWDYIGWVDEYANPAHTRRQKAYARIAGRNMIYTPQIIVNGLDEIEGARPMKLADRIMAQHQRPAVIKMTAARDGQKMQVKARAVGTLPDGMLIIQLVRYSPLQHARITDGENAGRNLDYANVVKAWDVLAKWDGVAPLDLTADLPGDAAAAVLIQQEGPGAIVAAARVR</sequence>
<comment type="caution">
    <text evidence="2">The sequence shown here is derived from an EMBL/GenBank/DDBJ whole genome shotgun (WGS) entry which is preliminary data.</text>
</comment>